<evidence type="ECO:0000256" key="5">
    <source>
        <dbReference type="PROSITE-ProRule" id="PRU01091"/>
    </source>
</evidence>
<dbReference type="SMART" id="SM01043">
    <property type="entry name" value="BTAD"/>
    <property type="match status" value="1"/>
</dbReference>
<dbReference type="InterPro" id="IPR051677">
    <property type="entry name" value="AfsR-DnrI-RedD_regulator"/>
</dbReference>
<keyword evidence="3 5" id="KW-0238">DNA-binding</keyword>
<dbReference type="Gene3D" id="1.10.10.10">
    <property type="entry name" value="Winged helix-like DNA-binding domain superfamily/Winged helix DNA-binding domain"/>
    <property type="match status" value="1"/>
</dbReference>
<evidence type="ECO:0000256" key="4">
    <source>
        <dbReference type="ARBA" id="ARBA00023163"/>
    </source>
</evidence>
<keyword evidence="2" id="KW-0805">Transcription regulation</keyword>
<sequence length="243" mass="26490">MSAAVSVKLLGPLQVAVNGERVPLTAGRLCALLAVLALSPGRTVTIDRLATAVWADEDPPGNIRRSVQTYVARLRNALGTSTISTESTGYVLHADPEDIDIHQFVRLVGAASTAPDGTLERARLAKALDLWRGMPFEGVPCASLEASEAPWLLESYLTALERRIDLDISIGRHEGLVVELSRLTASHPLRESLWARLLLTLKKSGRRADALVRYETIRSRIADELGTNPDPVLQQIHAELLVR</sequence>
<dbReference type="InterPro" id="IPR016032">
    <property type="entry name" value="Sig_transdc_resp-reg_C-effctor"/>
</dbReference>
<feature type="domain" description="OmpR/PhoB-type" evidence="6">
    <location>
        <begin position="1"/>
        <end position="94"/>
    </location>
</feature>
<dbReference type="InterPro" id="IPR011990">
    <property type="entry name" value="TPR-like_helical_dom_sf"/>
</dbReference>
<dbReference type="InterPro" id="IPR001867">
    <property type="entry name" value="OmpR/PhoB-type_DNA-bd"/>
</dbReference>
<name>A0ABX8QUN5_9ACTN</name>
<evidence type="ECO:0000256" key="3">
    <source>
        <dbReference type="ARBA" id="ARBA00023125"/>
    </source>
</evidence>
<dbReference type="Pfam" id="PF03704">
    <property type="entry name" value="BTAD"/>
    <property type="match status" value="1"/>
</dbReference>
<organism evidence="7 8">
    <name type="scientific">Actinomadura graeca</name>
    <dbReference type="NCBI Taxonomy" id="2750812"/>
    <lineage>
        <taxon>Bacteria</taxon>
        <taxon>Bacillati</taxon>
        <taxon>Actinomycetota</taxon>
        <taxon>Actinomycetes</taxon>
        <taxon>Streptosporangiales</taxon>
        <taxon>Thermomonosporaceae</taxon>
        <taxon>Actinomadura</taxon>
    </lineage>
</organism>
<dbReference type="Pfam" id="PF00486">
    <property type="entry name" value="Trans_reg_C"/>
    <property type="match status" value="1"/>
</dbReference>
<keyword evidence="8" id="KW-1185">Reference proteome</keyword>
<evidence type="ECO:0000256" key="1">
    <source>
        <dbReference type="ARBA" id="ARBA00005820"/>
    </source>
</evidence>
<proteinExistence type="inferred from homology"/>
<evidence type="ECO:0000256" key="2">
    <source>
        <dbReference type="ARBA" id="ARBA00023015"/>
    </source>
</evidence>
<dbReference type="EMBL" id="CP059572">
    <property type="protein sequence ID" value="QXJ22455.1"/>
    <property type="molecule type" value="Genomic_DNA"/>
</dbReference>
<reference evidence="7" key="1">
    <citation type="submission" date="2020-07" db="EMBL/GenBank/DDBJ databases">
        <authorList>
            <person name="Tarantini F.S."/>
            <person name="Hong K.W."/>
            <person name="Chan K.G."/>
        </authorList>
    </citation>
    <scope>NUCLEOTIDE SEQUENCE</scope>
    <source>
        <strain evidence="7">32-07</strain>
    </source>
</reference>
<dbReference type="Proteomes" id="UP001049518">
    <property type="component" value="Chromosome"/>
</dbReference>
<comment type="similarity">
    <text evidence="1">Belongs to the AfsR/DnrI/RedD regulatory family.</text>
</comment>
<dbReference type="InterPro" id="IPR005158">
    <property type="entry name" value="BTAD"/>
</dbReference>
<dbReference type="SUPFAM" id="SSF46894">
    <property type="entry name" value="C-terminal effector domain of the bipartite response regulators"/>
    <property type="match status" value="1"/>
</dbReference>
<evidence type="ECO:0000259" key="6">
    <source>
        <dbReference type="PROSITE" id="PS51755"/>
    </source>
</evidence>
<feature type="DNA-binding region" description="OmpR/PhoB-type" evidence="5">
    <location>
        <begin position="1"/>
        <end position="94"/>
    </location>
</feature>
<gene>
    <name evidence="7" type="ORF">AGRA3207_003455</name>
</gene>
<evidence type="ECO:0000313" key="7">
    <source>
        <dbReference type="EMBL" id="QXJ22455.1"/>
    </source>
</evidence>
<dbReference type="RefSeq" id="WP_231335702.1">
    <property type="nucleotide sequence ID" value="NZ_CP059572.1"/>
</dbReference>
<protein>
    <submittedName>
        <fullName evidence="7">AfsR/SARP family transcriptional regulator</fullName>
    </submittedName>
</protein>
<dbReference type="PANTHER" id="PTHR35807:SF1">
    <property type="entry name" value="TRANSCRIPTIONAL REGULATOR REDD"/>
    <property type="match status" value="1"/>
</dbReference>
<dbReference type="PANTHER" id="PTHR35807">
    <property type="entry name" value="TRANSCRIPTIONAL REGULATOR REDD-RELATED"/>
    <property type="match status" value="1"/>
</dbReference>
<accession>A0ABX8QUN5</accession>
<evidence type="ECO:0000313" key="8">
    <source>
        <dbReference type="Proteomes" id="UP001049518"/>
    </source>
</evidence>
<keyword evidence="4" id="KW-0804">Transcription</keyword>
<dbReference type="SUPFAM" id="SSF48452">
    <property type="entry name" value="TPR-like"/>
    <property type="match status" value="1"/>
</dbReference>
<dbReference type="CDD" id="cd15831">
    <property type="entry name" value="BTAD"/>
    <property type="match status" value="1"/>
</dbReference>
<dbReference type="SMART" id="SM00862">
    <property type="entry name" value="Trans_reg_C"/>
    <property type="match status" value="1"/>
</dbReference>
<dbReference type="InterPro" id="IPR036388">
    <property type="entry name" value="WH-like_DNA-bd_sf"/>
</dbReference>
<dbReference type="Gene3D" id="1.25.40.10">
    <property type="entry name" value="Tetratricopeptide repeat domain"/>
    <property type="match status" value="1"/>
</dbReference>
<dbReference type="PROSITE" id="PS51755">
    <property type="entry name" value="OMPR_PHOB"/>
    <property type="match status" value="1"/>
</dbReference>